<dbReference type="SUPFAM" id="SSF52833">
    <property type="entry name" value="Thioredoxin-like"/>
    <property type="match status" value="1"/>
</dbReference>
<feature type="domain" description="Glutaredoxin" evidence="1">
    <location>
        <begin position="2"/>
        <end position="55"/>
    </location>
</feature>
<evidence type="ECO:0000259" key="1">
    <source>
        <dbReference type="Pfam" id="PF00462"/>
    </source>
</evidence>
<dbReference type="GO" id="GO:0016491">
    <property type="term" value="F:oxidoreductase activity"/>
    <property type="evidence" value="ECO:0007669"/>
    <property type="project" value="UniProtKB-ARBA"/>
</dbReference>
<dbReference type="Gene3D" id="3.40.30.10">
    <property type="entry name" value="Glutaredoxin"/>
    <property type="match status" value="1"/>
</dbReference>
<dbReference type="HOGENOM" id="CLU_026126_10_2_1"/>
<dbReference type="Pfam" id="PF00462">
    <property type="entry name" value="Glutaredoxin"/>
    <property type="match status" value="1"/>
</dbReference>
<dbReference type="InterPro" id="IPR036249">
    <property type="entry name" value="Thioredoxin-like_sf"/>
</dbReference>
<dbReference type="OrthoDB" id="418495at2759"/>
<dbReference type="OMA" id="IDVKCAC"/>
<sequence>MKDCEDCVEAHKLMKEKNIDVKCACTQTNPILIDEIEKKHGHKTFPIIFVDGTFIGGYSDLKKKYGVK</sequence>
<protein>
    <submittedName>
        <fullName evidence="2">Glutaredoxin</fullName>
    </submittedName>
</protein>
<reference evidence="2" key="1">
    <citation type="journal article" date="2012" name="PLoS Pathog.">
        <title>The genome of the obligate intracellular parasite Trachipleistophora hominis: new insights into microsporidian genome dynamics and reductive evolution.</title>
        <authorList>
            <person name="Heinz E."/>
            <person name="Williams T.A."/>
            <person name="Nakjang S."/>
            <person name="Noel C.J."/>
            <person name="Swan D.C."/>
            <person name="Goldberg A.V."/>
            <person name="Harris S.R."/>
            <person name="Weinmaier T."/>
            <person name="Markert S."/>
            <person name="Becher D."/>
            <person name="Bernhardt J."/>
            <person name="Dagan T."/>
            <person name="Hacker C."/>
            <person name="Lucocq J.M."/>
            <person name="Schweder T."/>
            <person name="Rattei T."/>
            <person name="Hall N."/>
            <person name="Hirt R.P."/>
            <person name="Embley T.M."/>
        </authorList>
    </citation>
    <scope>NUCLEOTIDE SEQUENCE [LARGE SCALE GENOMIC DNA]</scope>
</reference>
<evidence type="ECO:0000313" key="3">
    <source>
        <dbReference type="Proteomes" id="UP000011185"/>
    </source>
</evidence>
<dbReference type="CDD" id="cd02066">
    <property type="entry name" value="GRX_family"/>
    <property type="match status" value="1"/>
</dbReference>
<dbReference type="InParanoid" id="L7JTS1"/>
<dbReference type="Proteomes" id="UP000011185">
    <property type="component" value="Unassembled WGS sequence"/>
</dbReference>
<dbReference type="InterPro" id="IPR002109">
    <property type="entry name" value="Glutaredoxin"/>
</dbReference>
<dbReference type="VEuPathDB" id="MicrosporidiaDB:THOM_2185"/>
<dbReference type="AlphaFoldDB" id="L7JTS1"/>
<gene>
    <name evidence="2" type="ORF">THOM_2185</name>
</gene>
<dbReference type="EMBL" id="JH994010">
    <property type="protein sequence ID" value="ELQ74878.1"/>
    <property type="molecule type" value="Genomic_DNA"/>
</dbReference>
<keyword evidence="3" id="KW-1185">Reference proteome</keyword>
<organism evidence="2 3">
    <name type="scientific">Trachipleistophora hominis</name>
    <name type="common">Microsporidian parasite</name>
    <dbReference type="NCBI Taxonomy" id="72359"/>
    <lineage>
        <taxon>Eukaryota</taxon>
        <taxon>Fungi</taxon>
        <taxon>Fungi incertae sedis</taxon>
        <taxon>Microsporidia</taxon>
        <taxon>Pleistophoridae</taxon>
        <taxon>Trachipleistophora</taxon>
    </lineage>
</organism>
<dbReference type="PROSITE" id="PS51354">
    <property type="entry name" value="GLUTAREDOXIN_2"/>
    <property type="match status" value="1"/>
</dbReference>
<name>L7JTS1_TRAHO</name>
<proteinExistence type="predicted"/>
<evidence type="ECO:0000313" key="2">
    <source>
        <dbReference type="EMBL" id="ELQ74878.1"/>
    </source>
</evidence>
<accession>L7JTS1</accession>